<dbReference type="InterPro" id="IPR004710">
    <property type="entry name" value="Bilac:Na_transpt"/>
</dbReference>
<accession>A7I5E8</accession>
<dbReference type="Proteomes" id="UP000002408">
    <property type="component" value="Chromosome"/>
</dbReference>
<dbReference type="InterPro" id="IPR002657">
    <property type="entry name" value="BilAc:Na_symport/Acr3"/>
</dbReference>
<feature type="transmembrane region" description="Helical" evidence="5">
    <location>
        <begin position="32"/>
        <end position="54"/>
    </location>
</feature>
<keyword evidence="4 5" id="KW-0472">Membrane</keyword>
<evidence type="ECO:0000256" key="4">
    <source>
        <dbReference type="ARBA" id="ARBA00023136"/>
    </source>
</evidence>
<evidence type="ECO:0000313" key="7">
    <source>
        <dbReference type="Proteomes" id="UP000002408"/>
    </source>
</evidence>
<reference evidence="7" key="1">
    <citation type="journal article" date="2015" name="Microbiology">
        <title>Genome of Methanoregula boonei 6A8 reveals adaptations to oligotrophic peatland environments.</title>
        <authorList>
            <person name="Braeuer S."/>
            <person name="Cadillo-Quiroz H."/>
            <person name="Kyrpides N."/>
            <person name="Woyke T."/>
            <person name="Goodwin L."/>
            <person name="Detter C."/>
            <person name="Podell S."/>
            <person name="Yavitt J.B."/>
            <person name="Zinder S.H."/>
        </authorList>
    </citation>
    <scope>NUCLEOTIDE SEQUENCE [LARGE SCALE GENOMIC DNA]</scope>
    <source>
        <strain evidence="7">DSM 21154 / JCM 14090 / 6A8</strain>
    </source>
</reference>
<evidence type="ECO:0000256" key="1">
    <source>
        <dbReference type="ARBA" id="ARBA00004141"/>
    </source>
</evidence>
<evidence type="ECO:0000256" key="2">
    <source>
        <dbReference type="ARBA" id="ARBA00022692"/>
    </source>
</evidence>
<dbReference type="RefSeq" id="WP_011991447.1">
    <property type="nucleotide sequence ID" value="NC_009712.1"/>
</dbReference>
<protein>
    <submittedName>
        <fullName evidence="6">Bile acid:sodium symporter</fullName>
    </submittedName>
</protein>
<dbReference type="eggNOG" id="arCOG02191">
    <property type="taxonomic scope" value="Archaea"/>
</dbReference>
<organism evidence="6 7">
    <name type="scientific">Methanoregula boonei (strain DSM 21154 / JCM 14090 / 6A8)</name>
    <dbReference type="NCBI Taxonomy" id="456442"/>
    <lineage>
        <taxon>Archaea</taxon>
        <taxon>Methanobacteriati</taxon>
        <taxon>Methanobacteriota</taxon>
        <taxon>Stenosarchaea group</taxon>
        <taxon>Methanomicrobia</taxon>
        <taxon>Methanomicrobiales</taxon>
        <taxon>Methanoregulaceae</taxon>
        <taxon>Methanoregula</taxon>
    </lineage>
</organism>
<dbReference type="AlphaFoldDB" id="A7I5E8"/>
<dbReference type="HOGENOM" id="CLU_884567_0_0_2"/>
<feature type="transmembrane region" description="Helical" evidence="5">
    <location>
        <begin position="215"/>
        <end position="242"/>
    </location>
</feature>
<keyword evidence="7" id="KW-1185">Reference proteome</keyword>
<evidence type="ECO:0000256" key="5">
    <source>
        <dbReference type="SAM" id="Phobius"/>
    </source>
</evidence>
<feature type="transmembrane region" description="Helical" evidence="5">
    <location>
        <begin position="133"/>
        <end position="153"/>
    </location>
</feature>
<feature type="transmembrane region" description="Helical" evidence="5">
    <location>
        <begin position="284"/>
        <end position="303"/>
    </location>
</feature>
<comment type="subcellular location">
    <subcellularLocation>
        <location evidence="1">Membrane</location>
        <topology evidence="1">Multi-pass membrane protein</topology>
    </subcellularLocation>
</comment>
<dbReference type="GeneID" id="5411873"/>
<evidence type="ECO:0000313" key="6">
    <source>
        <dbReference type="EMBL" id="ABS54959.1"/>
    </source>
</evidence>
<proteinExistence type="predicted"/>
<dbReference type="PANTHER" id="PTHR10361:SF28">
    <property type="entry name" value="P3 PROTEIN-RELATED"/>
    <property type="match status" value="1"/>
</dbReference>
<keyword evidence="3 5" id="KW-1133">Transmembrane helix</keyword>
<gene>
    <name evidence="6" type="ordered locus">Mboo_0440</name>
</gene>
<evidence type="ECO:0000256" key="3">
    <source>
        <dbReference type="ARBA" id="ARBA00022989"/>
    </source>
</evidence>
<dbReference type="GO" id="GO:0016020">
    <property type="term" value="C:membrane"/>
    <property type="evidence" value="ECO:0007669"/>
    <property type="project" value="UniProtKB-SubCell"/>
</dbReference>
<feature type="transmembrane region" description="Helical" evidence="5">
    <location>
        <begin position="66"/>
        <end position="89"/>
    </location>
</feature>
<feature type="transmembrane region" description="Helical" evidence="5">
    <location>
        <begin position="159"/>
        <end position="179"/>
    </location>
</feature>
<keyword evidence="2 5" id="KW-0812">Transmembrane</keyword>
<dbReference type="KEGG" id="mbn:Mboo_0440"/>
<sequence length="314" mass="33257" precursor="true">MVKILAWIADHLLWLVLIIVAVSLLAPGPGSGLSWAVAPVLALMVFLVSLTIGFADLREVARQPLVIAWSLVLQFVLMATFSLLLGKILFAAHPALGDGQLLLGALPADISAPLMVSLVGGNTALGMGMLVSAMVLVPFVLPAALSFFGGITFPVPTGYLEAELFGIIIVPLIAGILLNQYAEGIRRNRDAWPGFAALCYLVLLFVVISSNAGSIISLGSFALVLILAELLLNFFGYGVAYLTKKIFSLSRETFFCLLFIAGTKEFGIAPAAVDSMGLDRALVIPSAFYAVVQMISCPVMVMAKDFLAPEKTPG</sequence>
<dbReference type="EMBL" id="CP000780">
    <property type="protein sequence ID" value="ABS54959.1"/>
    <property type="molecule type" value="Genomic_DNA"/>
</dbReference>
<dbReference type="Pfam" id="PF01758">
    <property type="entry name" value="SBF"/>
    <property type="match status" value="1"/>
</dbReference>
<feature type="transmembrane region" description="Helical" evidence="5">
    <location>
        <begin position="7"/>
        <end position="26"/>
    </location>
</feature>
<dbReference type="Gene3D" id="1.20.1530.20">
    <property type="match status" value="1"/>
</dbReference>
<feature type="transmembrane region" description="Helical" evidence="5">
    <location>
        <begin position="101"/>
        <end position="121"/>
    </location>
</feature>
<dbReference type="InterPro" id="IPR038770">
    <property type="entry name" value="Na+/solute_symporter_sf"/>
</dbReference>
<feature type="transmembrane region" description="Helical" evidence="5">
    <location>
        <begin position="191"/>
        <end position="209"/>
    </location>
</feature>
<name>A7I5E8_METB6</name>
<dbReference type="PANTHER" id="PTHR10361">
    <property type="entry name" value="SODIUM-BILE ACID COTRANSPORTER"/>
    <property type="match status" value="1"/>
</dbReference>
<dbReference type="STRING" id="456442.Mboo_0440"/>